<feature type="compositionally biased region" description="Low complexity" evidence="1">
    <location>
        <begin position="133"/>
        <end position="142"/>
    </location>
</feature>
<feature type="compositionally biased region" description="Low complexity" evidence="1">
    <location>
        <begin position="68"/>
        <end position="81"/>
    </location>
</feature>
<evidence type="ECO:0000313" key="3">
    <source>
        <dbReference type="EMBL" id="XCH75854.1"/>
    </source>
</evidence>
<protein>
    <submittedName>
        <fullName evidence="2">Uncharacterized protein</fullName>
    </submittedName>
</protein>
<accession>A0AAU7MEV8</accession>
<reference evidence="3" key="2">
    <citation type="submission" date="2024-06" db="EMBL/GenBank/DDBJ databases">
        <title>Micromonospora mangrovi CCTCC AA 2012012 genome sequences.</title>
        <authorList>
            <person name="Gao J."/>
        </authorList>
    </citation>
    <scope>NUCLEOTIDE SEQUENCE</scope>
    <source>
        <strain evidence="3">CCTCC AA 2012012</strain>
    </source>
</reference>
<gene>
    <name evidence="3" type="ORF">ABUL08_07150</name>
    <name evidence="2" type="ORF">VK199_07105</name>
</gene>
<evidence type="ECO:0000256" key="1">
    <source>
        <dbReference type="SAM" id="MobiDB-lite"/>
    </source>
</evidence>
<name>A0AAU7MEV8_9ACTN</name>
<dbReference type="EMBL" id="CP157762">
    <property type="protein sequence ID" value="XBP95151.1"/>
    <property type="molecule type" value="Genomic_DNA"/>
</dbReference>
<feature type="region of interest" description="Disordered" evidence="1">
    <location>
        <begin position="133"/>
        <end position="161"/>
    </location>
</feature>
<dbReference type="PROSITE" id="PS51318">
    <property type="entry name" value="TAT"/>
    <property type="match status" value="1"/>
</dbReference>
<sequence length="378" mass="36210">MSGSPDRGRLLRRVALILAAVGAGFLAAALFGGPAAASDPAGGSSGDAREPLVSPLIGATVRVALGGTSTTPASRSTPTPTVGADDRPVRRPAVPIGTTVGGIHRARSTTAPGRPEVAAGPATRTPVVAGVVGRPAVRPGPARADRRAVPGADVGSRAVDRRRQPVSAGVAAPGSILTPAGPSVVGLVVAPLRQVLRVVCAGPVGAVVTAFTRVTDAVLAPVLGAVTAPILGPPAPSSPSPPPSGAGVAPVSGPPAVPLPAAPRSAGTPQPHAIPVVPGVVPAPASASGFGPTRSAGSVGPVGSGGARVRLALASSPRPAGPLPLTDQAAAAAPHGPQPGSGLSAAAGWLTRCAAGRAREAGTLVVPGRSPSVVARPG</sequence>
<feature type="region of interest" description="Disordered" evidence="1">
    <location>
        <begin position="66"/>
        <end position="97"/>
    </location>
</feature>
<dbReference type="InterPro" id="IPR006311">
    <property type="entry name" value="TAT_signal"/>
</dbReference>
<feature type="compositionally biased region" description="Pro residues" evidence="1">
    <location>
        <begin position="234"/>
        <end position="244"/>
    </location>
</feature>
<feature type="compositionally biased region" description="Pro residues" evidence="1">
    <location>
        <begin position="252"/>
        <end position="261"/>
    </location>
</feature>
<organism evidence="2">
    <name type="scientific">Micromonospora sp. CCTCC AA 2012012</name>
    <dbReference type="NCBI Taxonomy" id="3111921"/>
    <lineage>
        <taxon>Bacteria</taxon>
        <taxon>Bacillati</taxon>
        <taxon>Actinomycetota</taxon>
        <taxon>Actinomycetes</taxon>
        <taxon>Micromonosporales</taxon>
        <taxon>Micromonosporaceae</taxon>
        <taxon>Micromonospora</taxon>
    </lineage>
</organism>
<reference evidence="2" key="1">
    <citation type="submission" date="2024-01" db="EMBL/GenBank/DDBJ databases">
        <title>The genome sequence of Micromonospora mangrovi CCTCC AA 2012012.</title>
        <authorList>
            <person name="Gao J."/>
        </authorList>
    </citation>
    <scope>NUCLEOTIDE SEQUENCE</scope>
    <source>
        <strain evidence="2">CCTCC AA 2012012</strain>
    </source>
</reference>
<dbReference type="EMBL" id="CP159342">
    <property type="protein sequence ID" value="XCH75854.1"/>
    <property type="molecule type" value="Genomic_DNA"/>
</dbReference>
<evidence type="ECO:0000313" key="2">
    <source>
        <dbReference type="EMBL" id="XBP95151.1"/>
    </source>
</evidence>
<dbReference type="AlphaFoldDB" id="A0AAU7MEV8"/>
<feature type="region of interest" description="Disordered" evidence="1">
    <location>
        <begin position="315"/>
        <end position="345"/>
    </location>
</feature>
<feature type="region of interest" description="Disordered" evidence="1">
    <location>
        <begin position="234"/>
        <end position="273"/>
    </location>
</feature>
<dbReference type="RefSeq" id="WP_350935689.1">
    <property type="nucleotide sequence ID" value="NZ_CP157762.1"/>
</dbReference>
<proteinExistence type="predicted"/>